<dbReference type="SUPFAM" id="SSF81296">
    <property type="entry name" value="E set domains"/>
    <property type="match status" value="1"/>
</dbReference>
<evidence type="ECO:0000259" key="14">
    <source>
        <dbReference type="SMART" id="SM00642"/>
    </source>
</evidence>
<dbReference type="GO" id="GO:0004134">
    <property type="term" value="F:4-alpha-glucanotransferase activity"/>
    <property type="evidence" value="ECO:0007669"/>
    <property type="project" value="UniProtKB-EC"/>
</dbReference>
<dbReference type="InterPro" id="IPR014756">
    <property type="entry name" value="Ig_E-set"/>
</dbReference>
<keyword evidence="10" id="KW-0326">Glycosidase</keyword>
<dbReference type="PANTHER" id="PTHR43002">
    <property type="entry name" value="GLYCOGEN DEBRANCHING ENZYME"/>
    <property type="match status" value="1"/>
</dbReference>
<evidence type="ECO:0000313" key="16">
    <source>
        <dbReference type="Proteomes" id="UP000295030"/>
    </source>
</evidence>
<dbReference type="NCBIfam" id="TIGR00217">
    <property type="entry name" value="malQ"/>
    <property type="match status" value="1"/>
</dbReference>
<dbReference type="Proteomes" id="UP000295030">
    <property type="component" value="Unassembled WGS sequence"/>
</dbReference>
<evidence type="ECO:0000256" key="11">
    <source>
        <dbReference type="ARBA" id="ARBA00031423"/>
    </source>
</evidence>
<evidence type="ECO:0000256" key="5">
    <source>
        <dbReference type="ARBA" id="ARBA00020295"/>
    </source>
</evidence>
<dbReference type="EMBL" id="SMFY01000002">
    <property type="protein sequence ID" value="TCK29049.1"/>
    <property type="molecule type" value="Genomic_DNA"/>
</dbReference>
<gene>
    <name evidence="15" type="ORF">EV667_3067</name>
</gene>
<dbReference type="Pfam" id="PF02446">
    <property type="entry name" value="Glyco_hydro_77"/>
    <property type="match status" value="1"/>
</dbReference>
<dbReference type="Gene3D" id="3.20.20.80">
    <property type="entry name" value="Glycosidases"/>
    <property type="match status" value="2"/>
</dbReference>
<dbReference type="EC" id="2.4.1.25" evidence="4 13"/>
<evidence type="ECO:0000256" key="13">
    <source>
        <dbReference type="RuleBase" id="RU361207"/>
    </source>
</evidence>
<dbReference type="GO" id="GO:0004135">
    <property type="term" value="F:amylo-alpha-1,6-glucosidase activity"/>
    <property type="evidence" value="ECO:0007669"/>
    <property type="project" value="InterPro"/>
</dbReference>
<evidence type="ECO:0000313" key="15">
    <source>
        <dbReference type="EMBL" id="TCK29049.1"/>
    </source>
</evidence>
<evidence type="ECO:0000256" key="2">
    <source>
        <dbReference type="ARBA" id="ARBA00005684"/>
    </source>
</evidence>
<keyword evidence="6 13" id="KW-0328">Glycosyltransferase</keyword>
<organism evidence="15 16">
    <name type="scientific">Ancylobacter aquaticus</name>
    <dbReference type="NCBI Taxonomy" id="100"/>
    <lineage>
        <taxon>Bacteria</taxon>
        <taxon>Pseudomonadati</taxon>
        <taxon>Pseudomonadota</taxon>
        <taxon>Alphaproteobacteria</taxon>
        <taxon>Hyphomicrobiales</taxon>
        <taxon>Xanthobacteraceae</taxon>
        <taxon>Ancylobacter</taxon>
    </lineage>
</organism>
<dbReference type="SUPFAM" id="SSF51445">
    <property type="entry name" value="(Trans)glycosidases"/>
    <property type="match status" value="2"/>
</dbReference>
<dbReference type="InterPro" id="IPR011837">
    <property type="entry name" value="Glycogen_debranch_GlgX"/>
</dbReference>
<name>A0A4R1I8C7_ANCAQ</name>
<dbReference type="InterPro" id="IPR003385">
    <property type="entry name" value="Glyco_hydro_77"/>
</dbReference>
<evidence type="ECO:0000256" key="4">
    <source>
        <dbReference type="ARBA" id="ARBA00012560"/>
    </source>
</evidence>
<comment type="similarity">
    <text evidence="3">Belongs to the glycosyl hydrolase 13 family.</text>
</comment>
<proteinExistence type="inferred from homology"/>
<keyword evidence="7 13" id="KW-0808">Transferase</keyword>
<evidence type="ECO:0000256" key="3">
    <source>
        <dbReference type="ARBA" id="ARBA00008061"/>
    </source>
</evidence>
<dbReference type="Gene3D" id="2.60.40.10">
    <property type="entry name" value="Immunoglobulins"/>
    <property type="match status" value="1"/>
</dbReference>
<dbReference type="InterPro" id="IPR004193">
    <property type="entry name" value="Glyco_hydro_13_N"/>
</dbReference>
<dbReference type="Pfam" id="PF02922">
    <property type="entry name" value="CBM_48"/>
    <property type="match status" value="1"/>
</dbReference>
<comment type="similarity">
    <text evidence="2 13">Belongs to the disproportionating enzyme family.</text>
</comment>
<dbReference type="CDD" id="cd11326">
    <property type="entry name" value="AmyAc_Glg_debranch"/>
    <property type="match status" value="1"/>
</dbReference>
<dbReference type="SUPFAM" id="SSF51011">
    <property type="entry name" value="Glycosyl hydrolase domain"/>
    <property type="match status" value="1"/>
</dbReference>
<dbReference type="RefSeq" id="WP_131836132.1">
    <property type="nucleotide sequence ID" value="NZ_SMFY01000002.1"/>
</dbReference>
<keyword evidence="16" id="KW-1185">Reference proteome</keyword>
<dbReference type="InterPro" id="IPR017853">
    <property type="entry name" value="GH"/>
</dbReference>
<protein>
    <recommendedName>
        <fullName evidence="5 13">4-alpha-glucanotransferase</fullName>
        <ecNumber evidence="4 13">2.4.1.25</ecNumber>
    </recommendedName>
    <alternativeName>
        <fullName evidence="11 13">Amylomaltase</fullName>
    </alternativeName>
    <alternativeName>
        <fullName evidence="12 13">Disproportionating enzyme</fullName>
    </alternativeName>
</protein>
<dbReference type="GO" id="GO:0005980">
    <property type="term" value="P:glycogen catabolic process"/>
    <property type="evidence" value="ECO:0007669"/>
    <property type="project" value="InterPro"/>
</dbReference>
<evidence type="ECO:0000256" key="8">
    <source>
        <dbReference type="ARBA" id="ARBA00022801"/>
    </source>
</evidence>
<evidence type="ECO:0000256" key="9">
    <source>
        <dbReference type="ARBA" id="ARBA00023277"/>
    </source>
</evidence>
<comment type="caution">
    <text evidence="15">The sequence shown here is derived from an EMBL/GenBank/DDBJ whole genome shotgun (WGS) entry which is preliminary data.</text>
</comment>
<dbReference type="InterPro" id="IPR048458">
    <property type="entry name" value="MalQ_N"/>
</dbReference>
<comment type="catalytic activity">
    <reaction evidence="1 13">
        <text>Transfers a segment of a (1-&gt;4)-alpha-D-glucan to a new position in an acceptor, which may be glucose or a (1-&gt;4)-alpha-D-glucan.</text>
        <dbReference type="EC" id="2.4.1.25"/>
    </reaction>
</comment>
<keyword evidence="9 13" id="KW-0119">Carbohydrate metabolism</keyword>
<dbReference type="SMART" id="SM00642">
    <property type="entry name" value="Aamy"/>
    <property type="match status" value="1"/>
</dbReference>
<evidence type="ECO:0000256" key="6">
    <source>
        <dbReference type="ARBA" id="ARBA00022676"/>
    </source>
</evidence>
<feature type="domain" description="Glycosyl hydrolase family 13 catalytic" evidence="14">
    <location>
        <begin position="166"/>
        <end position="568"/>
    </location>
</feature>
<dbReference type="NCBIfam" id="TIGR02100">
    <property type="entry name" value="glgX_debranch"/>
    <property type="match status" value="1"/>
</dbReference>
<evidence type="ECO:0000256" key="10">
    <source>
        <dbReference type="ARBA" id="ARBA00023295"/>
    </source>
</evidence>
<dbReference type="Pfam" id="PF21226">
    <property type="entry name" value="MalQ_N"/>
    <property type="match status" value="1"/>
</dbReference>
<dbReference type="InterPro" id="IPR006047">
    <property type="entry name" value="GH13_cat_dom"/>
</dbReference>
<keyword evidence="8" id="KW-0378">Hydrolase</keyword>
<dbReference type="CDD" id="cd02856">
    <property type="entry name" value="E_set_GDE_Isoamylase_N"/>
    <property type="match status" value="1"/>
</dbReference>
<sequence>MSDVTVSAGSPEPLGVAADARGVNVAVFSANATRIEFCLFDPAGEAEIARLVLPERTGDVFHGHIAGVPAGARYGLRAAGPWAPQEGHRFNPAKLLVDPYASRLDRPFRLDAAMFDTRASGAERDETDSAFAMPKAVVPPAIVMPEAGAVAVSRPPFRWDRQVLYELHVRGFTMRHDAIPAAMRGTFAALAQPAALDHLVRLGVTTVELMPCMAWIDERHLPPLGLTNYWGYNPVLFGAPDPRLAPGGFEEISRTIATLHAAGISVVLDVVLNHSGESDALGPTLSLRGLDNATYYRHASDDPSRLINDAGTGNTLALERAPVLRLGMDALRRWAACGLDGFRFDLAATLGRRPEGFDPEAPFLAAMQQDPQLRDLALIAEPWDIGPGGYQVGHFPPGWGEWNDRFRDTARHFWRGDQGVAGELATRLAGSSDIFAGRHRPLSRGINFVTAHDGFTLADLVAFADKRNEANSEHNRDGTDNNVSWNHGVEGWTDDAAVNAARRGDVRALLATLLVARGTPMLTMGDECGRSQAGNNNAYAQDNELTWLDWSKTDAALADFTARLVKLRLAHRALRGEAPLTGRPVDGSGIADVDWRDPTGGTVRWNDGSTRALVAVFYAPEAGGEAADRVAVALNASDSVQAIALPVPRDGFVWRVAADTAQPDRQAEETAEEGCEVAPRAVLILTEDALPTAPRRVADSDLLAKLSTAAGIDAKWFAADGTPQKVGDDTKRALLAALRLPAGTHGEACDSLALLSAQHFDRDIPFAAVLREGVAPLLMLAGEAAQAPRRLDLHLRLEDGQEIDFPVRPEDGTRRSVERPDGRLALVRAITLPELPLGRHVLRLGAAECRLTVAPPACYLPPELEGGRRLSGIGTHLYTLRRGEADQGIGDFTALGELAVRAAQAGVRTVGLNPLHALFPDDRERASPYSPSDRRFLDPIYIDVAVLGADLAGFAGVAARHAVDYQGVWAAKQAALRIAFAAFERQPDADFDRFVAEGGAALRRFALFQAIAGAYPGTSWRDWPDGLSLAGSAAVEAFGSAHSQAFRFALWQQWIADRQLASAAERSRAAGLSLGLYRDLAVGTAPDGAEAWADADMLMAGVTIGAPPDPLGPEGQNWCLPPFDPLALQRDGYGRYAGLVEANMRHAGALRIDHVMGLRRLFLIPDGARGSEGAYLAMPFEALAAQVALESTRAKCLVVGEDLGTVPFGMRDQLNAERMLSYRVLWFEQKAGVFTPPQDYPALAAACVSTHDLPTLAGWWEGADLDERHALGLLDADAYAAGLVERAAERGHICTALLKEELITALPAVDAPLDDALLGAIHAFVARTHAGLALAQLDDLAGETVAVNLPGTDKERPNWRRRLSLPLDAVMDSPRAKTALAAMAGERGGEP</sequence>
<evidence type="ECO:0000256" key="1">
    <source>
        <dbReference type="ARBA" id="ARBA00000439"/>
    </source>
</evidence>
<dbReference type="InterPro" id="IPR013780">
    <property type="entry name" value="Glyco_hydro_b"/>
</dbReference>
<evidence type="ECO:0000256" key="7">
    <source>
        <dbReference type="ARBA" id="ARBA00022679"/>
    </source>
</evidence>
<dbReference type="InterPro" id="IPR044505">
    <property type="entry name" value="GlgX_Isoamylase_N_E_set"/>
</dbReference>
<dbReference type="OrthoDB" id="3236218at2"/>
<evidence type="ECO:0000256" key="12">
    <source>
        <dbReference type="ARBA" id="ARBA00031501"/>
    </source>
</evidence>
<dbReference type="Gene3D" id="2.60.40.1180">
    <property type="entry name" value="Golgi alpha-mannosidase II"/>
    <property type="match status" value="1"/>
</dbReference>
<reference evidence="15 16" key="1">
    <citation type="submission" date="2019-03" db="EMBL/GenBank/DDBJ databases">
        <title>Genomic Encyclopedia of Type Strains, Phase IV (KMG-IV): sequencing the most valuable type-strain genomes for metagenomic binning, comparative biology and taxonomic classification.</title>
        <authorList>
            <person name="Goeker M."/>
        </authorList>
    </citation>
    <scope>NUCLEOTIDE SEQUENCE [LARGE SCALE GENOMIC DNA]</scope>
    <source>
        <strain evidence="15 16">DSM 101</strain>
    </source>
</reference>
<dbReference type="InterPro" id="IPR013783">
    <property type="entry name" value="Ig-like_fold"/>
</dbReference>
<accession>A0A4R1I8C7</accession>